<sequence length="86" mass="9823">MQPETNVRFLLAVKITAPTPDAITFTFQRDFHGRDLYPLTVPSQQLHQLGTENFLQYVADTYLAQQPAEALRVTRSTILFTLTHSM</sequence>
<organism evidence="1 2">
    <name type="scientific">Hymenobacter sedentarius</name>
    <dbReference type="NCBI Taxonomy" id="1411621"/>
    <lineage>
        <taxon>Bacteria</taxon>
        <taxon>Pseudomonadati</taxon>
        <taxon>Bacteroidota</taxon>
        <taxon>Cytophagia</taxon>
        <taxon>Cytophagales</taxon>
        <taxon>Hymenobacteraceae</taxon>
        <taxon>Hymenobacter</taxon>
    </lineage>
</organism>
<dbReference type="STRING" id="1411621.AUC43_07695"/>
<dbReference type="OrthoDB" id="886150at2"/>
<dbReference type="Proteomes" id="UP000059542">
    <property type="component" value="Chromosome"/>
</dbReference>
<reference evidence="1 2" key="1">
    <citation type="submission" date="2015-12" db="EMBL/GenBank/DDBJ databases">
        <authorList>
            <person name="Shamseldin A."/>
            <person name="Moawad H."/>
            <person name="Abd El-Rahim W.M."/>
            <person name="Sadowsky M.J."/>
        </authorList>
    </citation>
    <scope>NUCLEOTIDE SEQUENCE [LARGE SCALE GENOMIC DNA]</scope>
    <source>
        <strain evidence="1 2">DG5B</strain>
    </source>
</reference>
<keyword evidence="2" id="KW-1185">Reference proteome</keyword>
<dbReference type="EMBL" id="CP013909">
    <property type="protein sequence ID" value="ALW84985.1"/>
    <property type="molecule type" value="Genomic_DNA"/>
</dbReference>
<gene>
    <name evidence="1" type="ORF">AUC43_07695</name>
</gene>
<name>A0A0U4C9Y2_9BACT</name>
<accession>A0A0U4C9Y2</accession>
<dbReference type="AlphaFoldDB" id="A0A0U4C9Y2"/>
<proteinExistence type="predicted"/>
<evidence type="ECO:0000313" key="2">
    <source>
        <dbReference type="Proteomes" id="UP000059542"/>
    </source>
</evidence>
<dbReference type="KEGG" id="hyg:AUC43_07695"/>
<protein>
    <submittedName>
        <fullName evidence="1">Uncharacterized protein</fullName>
    </submittedName>
</protein>
<dbReference type="RefSeq" id="WP_068191631.1">
    <property type="nucleotide sequence ID" value="NZ_CP013909.1"/>
</dbReference>
<evidence type="ECO:0000313" key="1">
    <source>
        <dbReference type="EMBL" id="ALW84985.1"/>
    </source>
</evidence>